<name>A0ABW8C9X8_9ACTN</name>
<keyword evidence="2" id="KW-1185">Reference proteome</keyword>
<sequence length="307" mass="33752">MSESPTGQQILLRHGEQTAVIVELGAALRDYTVEDRPVLDGFSADERITGGRGQLLVPWPNRIGQGRYLWNDQDLQLPLTEPESGNAIHGLLRWMSWQVVEREEHRVILGATLWPQPGYPFHLDVRVGYVLGADGLTVTVVARNLGEDTAPYGVGQHPYLTVGTEVVDDAVLLVPARKWLPLDDAGMPVAAEDVTGTPFDFRTAKAVGGQRLDTAFAELERDSSGRAVVRLAHPSGSHGTDLWLGEGAGFVQVYTGDTLPERRRRGIAVEPMSCPPNAFRSRAGLVELAPGDLHTFRWGLRVWRQQD</sequence>
<dbReference type="PANTHER" id="PTHR10091:SF0">
    <property type="entry name" value="GALACTOSE MUTAROTASE"/>
    <property type="match status" value="1"/>
</dbReference>
<proteinExistence type="predicted"/>
<dbReference type="Proteomes" id="UP001614394">
    <property type="component" value="Unassembled WGS sequence"/>
</dbReference>
<dbReference type="EMBL" id="JBITYG010000006">
    <property type="protein sequence ID" value="MFI9103240.1"/>
    <property type="molecule type" value="Genomic_DNA"/>
</dbReference>
<dbReference type="InterPro" id="IPR037480">
    <property type="entry name" value="YihR-like"/>
</dbReference>
<organism evidence="1 2">
    <name type="scientific">Streptomyces fildesensis</name>
    <dbReference type="NCBI Taxonomy" id="375757"/>
    <lineage>
        <taxon>Bacteria</taxon>
        <taxon>Bacillati</taxon>
        <taxon>Actinomycetota</taxon>
        <taxon>Actinomycetes</taxon>
        <taxon>Kitasatosporales</taxon>
        <taxon>Streptomycetaceae</taxon>
        <taxon>Streptomyces</taxon>
    </lineage>
</organism>
<evidence type="ECO:0000313" key="1">
    <source>
        <dbReference type="EMBL" id="MFI9103240.1"/>
    </source>
</evidence>
<reference evidence="1 2" key="1">
    <citation type="submission" date="2024-10" db="EMBL/GenBank/DDBJ databases">
        <title>The Natural Products Discovery Center: Release of the First 8490 Sequenced Strains for Exploring Actinobacteria Biosynthetic Diversity.</title>
        <authorList>
            <person name="Kalkreuter E."/>
            <person name="Kautsar S.A."/>
            <person name="Yang D."/>
            <person name="Bader C.D."/>
            <person name="Teijaro C.N."/>
            <person name="Fluegel L."/>
            <person name="Davis C.M."/>
            <person name="Simpson J.R."/>
            <person name="Lauterbach L."/>
            <person name="Steele A.D."/>
            <person name="Gui C."/>
            <person name="Meng S."/>
            <person name="Li G."/>
            <person name="Viehrig K."/>
            <person name="Ye F."/>
            <person name="Su P."/>
            <person name="Kiefer A.F."/>
            <person name="Nichols A."/>
            <person name="Cepeda A.J."/>
            <person name="Yan W."/>
            <person name="Fan B."/>
            <person name="Jiang Y."/>
            <person name="Adhikari A."/>
            <person name="Zheng C.-J."/>
            <person name="Schuster L."/>
            <person name="Cowan T.M."/>
            <person name="Smanski M.J."/>
            <person name="Chevrette M.G."/>
            <person name="De Carvalho L.P.S."/>
            <person name="Shen B."/>
        </authorList>
    </citation>
    <scope>NUCLEOTIDE SEQUENCE [LARGE SCALE GENOMIC DNA]</scope>
    <source>
        <strain evidence="1 2">NPDC053399</strain>
    </source>
</reference>
<dbReference type="InterPro" id="IPR008183">
    <property type="entry name" value="Aldose_1/G6P_1-epimerase"/>
</dbReference>
<dbReference type="Pfam" id="PF01263">
    <property type="entry name" value="Aldose_epim"/>
    <property type="match status" value="1"/>
</dbReference>
<comment type="caution">
    <text evidence="1">The sequence shown here is derived from an EMBL/GenBank/DDBJ whole genome shotgun (WGS) entry which is preliminary data.</text>
</comment>
<dbReference type="Gene3D" id="2.70.98.10">
    <property type="match status" value="1"/>
</dbReference>
<dbReference type="CDD" id="cd09022">
    <property type="entry name" value="Aldose_epim_Ec_YihR"/>
    <property type="match status" value="1"/>
</dbReference>
<dbReference type="InterPro" id="IPR014718">
    <property type="entry name" value="GH-type_carb-bd"/>
</dbReference>
<protein>
    <submittedName>
        <fullName evidence="1">Aldose 1-epimerase family protein</fullName>
    </submittedName>
</protein>
<dbReference type="RefSeq" id="WP_399651964.1">
    <property type="nucleotide sequence ID" value="NZ_JBITYG010000006.1"/>
</dbReference>
<dbReference type="SUPFAM" id="SSF74650">
    <property type="entry name" value="Galactose mutarotase-like"/>
    <property type="match status" value="1"/>
</dbReference>
<gene>
    <name evidence="1" type="ORF">ACIGXA_22225</name>
</gene>
<evidence type="ECO:0000313" key="2">
    <source>
        <dbReference type="Proteomes" id="UP001614394"/>
    </source>
</evidence>
<dbReference type="InterPro" id="IPR011013">
    <property type="entry name" value="Gal_mutarotase_sf_dom"/>
</dbReference>
<accession>A0ABW8C9X8</accession>
<dbReference type="PANTHER" id="PTHR10091">
    <property type="entry name" value="ALDOSE-1-EPIMERASE"/>
    <property type="match status" value="1"/>
</dbReference>